<dbReference type="EMBL" id="NHRY01000232">
    <property type="protein sequence ID" value="PPQ29125.1"/>
    <property type="molecule type" value="Genomic_DNA"/>
</dbReference>
<dbReference type="Gene3D" id="3.40.190.170">
    <property type="entry name" value="Bacterial extracellular solute-binding protein, family 7"/>
    <property type="match status" value="1"/>
</dbReference>
<dbReference type="PANTHER" id="PTHR33376">
    <property type="match status" value="1"/>
</dbReference>
<dbReference type="GO" id="GO:0030288">
    <property type="term" value="C:outer membrane-bounded periplasmic space"/>
    <property type="evidence" value="ECO:0007669"/>
    <property type="project" value="InterPro"/>
</dbReference>
<gene>
    <name evidence="2" type="ORF">CCS01_22270</name>
</gene>
<dbReference type="GO" id="GO:0055085">
    <property type="term" value="P:transmembrane transport"/>
    <property type="evidence" value="ECO:0007669"/>
    <property type="project" value="InterPro"/>
</dbReference>
<dbReference type="InterPro" id="IPR038404">
    <property type="entry name" value="TRAP_DctP_sf"/>
</dbReference>
<keyword evidence="1" id="KW-0732">Signal</keyword>
<evidence type="ECO:0000313" key="3">
    <source>
        <dbReference type="Proteomes" id="UP000239724"/>
    </source>
</evidence>
<dbReference type="InterPro" id="IPR004682">
    <property type="entry name" value="TRAP_DctP"/>
</dbReference>
<sequence>MGFGSSVLSAPFSVSEAIMRRRTLLMSAGAAALGLANAAVPAAAQDVRTLRFGTALPADSPPGAGARVFESEIRRRTGGRFRTEYFPDGMLGSESAMLKDLQQGRLDMAFITGAVLPEVVVETGAFSLPFIFDGVAHARDMLDGPIGQGCLARFRDSNLVALAWGENGLRHMTSATRPIRTPDDLKGVKFGVPQSVSAVIGFETLGANVSPVALPELYGALESGRLDGQESPIATIQATKIWRVQKYLTLSGHIYDPAVILMSPKVFDALSPEDQAAFAEVATLAALASRRHAAGSQTEGIELLSQAGMEVVRTIDRARFIAALQPAQPRFEAMFGAGLVGWIRDQNIA</sequence>
<proteinExistence type="predicted"/>
<dbReference type="GO" id="GO:0030246">
    <property type="term" value="F:carbohydrate binding"/>
    <property type="evidence" value="ECO:0007669"/>
    <property type="project" value="TreeGrafter"/>
</dbReference>
<dbReference type="PANTHER" id="PTHR33376:SF2">
    <property type="entry name" value="DICARBOXYLATE-BINDING PERIPLASMIC PROTEIN"/>
    <property type="match status" value="1"/>
</dbReference>
<reference evidence="2 3" key="1">
    <citation type="journal article" date="2018" name="Arch. Microbiol.">
        <title>New insights into the metabolic potential of the phototrophic purple bacterium Rhodopila globiformis DSM 161(T) from its draft genome sequence and evidence for a vanadium-dependent nitrogenase.</title>
        <authorList>
            <person name="Imhoff J.F."/>
            <person name="Rahn T."/>
            <person name="Kunzel S."/>
            <person name="Neulinger S.C."/>
        </authorList>
    </citation>
    <scope>NUCLEOTIDE SEQUENCE [LARGE SCALE GENOMIC DNA]</scope>
    <source>
        <strain evidence="2 3">DSM 161</strain>
    </source>
</reference>
<protein>
    <recommendedName>
        <fullName evidence="4">C4-dicarboxylate ABC transporter substrate-binding protein</fullName>
    </recommendedName>
</protein>
<dbReference type="SUPFAM" id="SSF53850">
    <property type="entry name" value="Periplasmic binding protein-like II"/>
    <property type="match status" value="1"/>
</dbReference>
<keyword evidence="3" id="KW-1185">Reference proteome</keyword>
<dbReference type="InterPro" id="IPR018389">
    <property type="entry name" value="DctP_fam"/>
</dbReference>
<dbReference type="NCBIfam" id="TIGR00787">
    <property type="entry name" value="dctP"/>
    <property type="match status" value="1"/>
</dbReference>
<dbReference type="NCBIfam" id="NF037995">
    <property type="entry name" value="TRAP_S1"/>
    <property type="match status" value="1"/>
</dbReference>
<name>A0A2S6N3D0_RHOGL</name>
<evidence type="ECO:0008006" key="4">
    <source>
        <dbReference type="Google" id="ProtNLM"/>
    </source>
</evidence>
<evidence type="ECO:0000313" key="2">
    <source>
        <dbReference type="EMBL" id="PPQ29125.1"/>
    </source>
</evidence>
<dbReference type="Proteomes" id="UP000239724">
    <property type="component" value="Unassembled WGS sequence"/>
</dbReference>
<organism evidence="2 3">
    <name type="scientific">Rhodopila globiformis</name>
    <name type="common">Rhodopseudomonas globiformis</name>
    <dbReference type="NCBI Taxonomy" id="1071"/>
    <lineage>
        <taxon>Bacteria</taxon>
        <taxon>Pseudomonadati</taxon>
        <taxon>Pseudomonadota</taxon>
        <taxon>Alphaproteobacteria</taxon>
        <taxon>Acetobacterales</taxon>
        <taxon>Acetobacteraceae</taxon>
        <taxon>Rhodopila</taxon>
    </lineage>
</organism>
<dbReference type="PIRSF" id="PIRSF006470">
    <property type="entry name" value="DctB"/>
    <property type="match status" value="1"/>
</dbReference>
<comment type="caution">
    <text evidence="2">The sequence shown here is derived from an EMBL/GenBank/DDBJ whole genome shotgun (WGS) entry which is preliminary data.</text>
</comment>
<dbReference type="Pfam" id="PF03480">
    <property type="entry name" value="DctP"/>
    <property type="match status" value="1"/>
</dbReference>
<dbReference type="AlphaFoldDB" id="A0A2S6N3D0"/>
<accession>A0A2S6N3D0</accession>
<evidence type="ECO:0000256" key="1">
    <source>
        <dbReference type="ARBA" id="ARBA00022729"/>
    </source>
</evidence>